<comment type="caution">
    <text evidence="8">The sequence shown here is derived from an EMBL/GenBank/DDBJ whole genome shotgun (WGS) entry which is preliminary data.</text>
</comment>
<dbReference type="PANTHER" id="PTHR31488:SF3">
    <property type="entry name" value="C-MANNOSYLTRANSFERASE DPY19L3"/>
    <property type="match status" value="1"/>
</dbReference>
<dbReference type="InterPro" id="IPR018732">
    <property type="entry name" value="Dpy-19/Dpy-19-like"/>
</dbReference>
<keyword evidence="4" id="KW-0808">Transferase</keyword>
<comment type="subcellular location">
    <subcellularLocation>
        <location evidence="1">Membrane</location>
        <topology evidence="1">Multi-pass membrane protein</topology>
    </subcellularLocation>
</comment>
<proteinExistence type="inferred from homology"/>
<keyword evidence="6" id="KW-1133">Transmembrane helix</keyword>
<organism evidence="8 9">
    <name type="scientific">Tegillarca granosa</name>
    <name type="common">Malaysian cockle</name>
    <name type="synonym">Anadara granosa</name>
    <dbReference type="NCBI Taxonomy" id="220873"/>
    <lineage>
        <taxon>Eukaryota</taxon>
        <taxon>Metazoa</taxon>
        <taxon>Spiralia</taxon>
        <taxon>Lophotrochozoa</taxon>
        <taxon>Mollusca</taxon>
        <taxon>Bivalvia</taxon>
        <taxon>Autobranchia</taxon>
        <taxon>Pteriomorphia</taxon>
        <taxon>Arcoida</taxon>
        <taxon>Arcoidea</taxon>
        <taxon>Arcidae</taxon>
        <taxon>Tegillarca</taxon>
    </lineage>
</organism>
<keyword evidence="9" id="KW-1185">Reference proteome</keyword>
<keyword evidence="5" id="KW-0812">Transmembrane</keyword>
<dbReference type="Pfam" id="PF10034">
    <property type="entry name" value="Dpy19"/>
    <property type="match status" value="1"/>
</dbReference>
<dbReference type="EMBL" id="JARBDR010000709">
    <property type="protein sequence ID" value="KAJ8307810.1"/>
    <property type="molecule type" value="Genomic_DNA"/>
</dbReference>
<evidence type="ECO:0000256" key="4">
    <source>
        <dbReference type="ARBA" id="ARBA00022679"/>
    </source>
</evidence>
<evidence type="ECO:0000256" key="6">
    <source>
        <dbReference type="ARBA" id="ARBA00022989"/>
    </source>
</evidence>
<keyword evidence="7" id="KW-0472">Membrane</keyword>
<reference evidence="8 9" key="1">
    <citation type="submission" date="2022-12" db="EMBL/GenBank/DDBJ databases">
        <title>Chromosome-level genome of Tegillarca granosa.</title>
        <authorList>
            <person name="Kim J."/>
        </authorList>
    </citation>
    <scope>NUCLEOTIDE SEQUENCE [LARGE SCALE GENOMIC DNA]</scope>
    <source>
        <strain evidence="8">Teg-2019</strain>
        <tissue evidence="8">Adductor muscle</tissue>
    </source>
</reference>
<evidence type="ECO:0000313" key="8">
    <source>
        <dbReference type="EMBL" id="KAJ8307810.1"/>
    </source>
</evidence>
<evidence type="ECO:0000256" key="2">
    <source>
        <dbReference type="ARBA" id="ARBA00008744"/>
    </source>
</evidence>
<keyword evidence="3" id="KW-0328">Glycosyltransferase</keyword>
<gene>
    <name evidence="8" type="ORF">KUTeg_014640</name>
</gene>
<name>A0ABQ9EVQ8_TEGGR</name>
<accession>A0ABQ9EVQ8</accession>
<evidence type="ECO:0000313" key="9">
    <source>
        <dbReference type="Proteomes" id="UP001217089"/>
    </source>
</evidence>
<evidence type="ECO:0000256" key="3">
    <source>
        <dbReference type="ARBA" id="ARBA00022676"/>
    </source>
</evidence>
<evidence type="ECO:0000256" key="1">
    <source>
        <dbReference type="ARBA" id="ARBA00004141"/>
    </source>
</evidence>
<evidence type="ECO:0000256" key="7">
    <source>
        <dbReference type="ARBA" id="ARBA00023136"/>
    </source>
</evidence>
<evidence type="ECO:0000256" key="5">
    <source>
        <dbReference type="ARBA" id="ARBA00022692"/>
    </source>
</evidence>
<comment type="similarity">
    <text evidence="2">Belongs to the dpy-19 family.</text>
</comment>
<sequence>MIYFRKWKEKYLLEQSLDCIILTTNKWYKLLQYLKVSIYELTHDNLTEHPSTMNVLERMNIYQEVILSIIYRILPIKVYYA</sequence>
<dbReference type="Proteomes" id="UP001217089">
    <property type="component" value="Unassembled WGS sequence"/>
</dbReference>
<protein>
    <submittedName>
        <fullName evidence="8">Uncharacterized protein</fullName>
    </submittedName>
</protein>
<dbReference type="PANTHER" id="PTHR31488">
    <property type="entry name" value="DPY-19-LIKE 1, LIKE (H. SAPIENS)"/>
    <property type="match status" value="1"/>
</dbReference>